<dbReference type="Proteomes" id="UP000320421">
    <property type="component" value="Chromosome"/>
</dbReference>
<feature type="transmembrane region" description="Helical" evidence="2">
    <location>
        <begin position="41"/>
        <end position="67"/>
    </location>
</feature>
<feature type="compositionally biased region" description="Basic and acidic residues" evidence="1">
    <location>
        <begin position="912"/>
        <end position="923"/>
    </location>
</feature>
<feature type="transmembrane region" description="Helical" evidence="2">
    <location>
        <begin position="79"/>
        <end position="100"/>
    </location>
</feature>
<feature type="compositionally biased region" description="Basic and acidic residues" evidence="1">
    <location>
        <begin position="1148"/>
        <end position="1159"/>
    </location>
</feature>
<feature type="compositionally biased region" description="Polar residues" evidence="1">
    <location>
        <begin position="896"/>
        <end position="906"/>
    </location>
</feature>
<keyword evidence="2" id="KW-0472">Membrane</keyword>
<keyword evidence="4" id="KW-1185">Reference proteome</keyword>
<feature type="compositionally biased region" description="Low complexity" evidence="1">
    <location>
        <begin position="1133"/>
        <end position="1143"/>
    </location>
</feature>
<feature type="region of interest" description="Disordered" evidence="1">
    <location>
        <begin position="518"/>
        <end position="1085"/>
    </location>
</feature>
<accession>A0A517PMY9</accession>
<feature type="compositionally biased region" description="Polar residues" evidence="1">
    <location>
        <begin position="872"/>
        <end position="887"/>
    </location>
</feature>
<dbReference type="OrthoDB" id="257350at2"/>
<dbReference type="EMBL" id="CP036266">
    <property type="protein sequence ID" value="QDT20746.1"/>
    <property type="molecule type" value="Genomic_DNA"/>
</dbReference>
<name>A0A517PMY9_9PLAN</name>
<evidence type="ECO:0000313" key="4">
    <source>
        <dbReference type="Proteomes" id="UP000320421"/>
    </source>
</evidence>
<feature type="compositionally biased region" description="Gly residues" evidence="1">
    <location>
        <begin position="1012"/>
        <end position="1028"/>
    </location>
</feature>
<feature type="compositionally biased region" description="Polar residues" evidence="1">
    <location>
        <begin position="740"/>
        <end position="771"/>
    </location>
</feature>
<feature type="compositionally biased region" description="Basic and acidic residues" evidence="1">
    <location>
        <begin position="542"/>
        <end position="560"/>
    </location>
</feature>
<dbReference type="RefSeq" id="WP_145183998.1">
    <property type="nucleotide sequence ID" value="NZ_CP036266.1"/>
</dbReference>
<sequence>MSTASNSTPSTENRNGQYAKFDEYVDYQVSRTGSHIKANDLLTTAVGISTIFLGYLLLFILCDHWLIKGGFGHFARLTMLAGVILASIGWAVWKLVLPYFKKVTRLYSARALEQTSEDMHGALLNLVDLQRSDRKVNPDIISSLEKRAALTLSQTDTEQAVDRRPLMRLSYCLLFVVAILCFYALFSPKQIWPSLSAAISFSSQREFATQTQISSVTPGNTEVLAGSQLEVIVDLRGEVPEDVTLFYTSSDQGRVDEPIKLRAVDETLKRFQGLIVGVNGRGIRQNLSYHIEAGDAVSEEYQVSVIQPPSATVHSVRYDYPSYMELAAVEQPGGAIDAYEGTKVTVDATTNMPITSFEVLFSDEEDSASLLEEFQVIKTIDKNTISASWKLKLRSDGTFPKFYQIKCRNEAGQVTLSPTVYPLMIRRDLPPEISLLSPKQDLKLPSNGTIPISVIAEDPDFKLRYLNLRVEKQQIRILDKTLFEGDRKSVGINYDLALEPLRLNPGDTIYFWVEARDNKHPSGNRKNTPKIKIEIQEPVSPEEAKKQLQEQKQKAAEEKQQQNPDQQKQPGQQQGQEKQPGQQPGDGDQPMPDQKEQGDSKSDSGKQPGDQKQPGNEDQKQSEQHGQKKSDSPESGAEPNPEQGEGQPQSKPEKKEGLDSDGSDDQAALKKILEKLKKEGQEPDSDQKKPENEKQGSEKHDSERPGSDKQMQEPESNGADSKSSESSSSQDKNSQGTPGQGQNQDKNQKPQPSSKANENNPDQKSADQKSPPQKGRVEDGKKEPSDSKEADRKMKTEGDPKGKARPDNDPDADPKRSNSDVKRDPNEKPAMRPGDKKSPNANPQEKPEQSSSKPGQQNDQPDQKPGSEMRKPQQSNDNPSSPKQQQAADGKKSQQKQDQPDGSNQPPGGKPEANDQKSKRPQDGENGNSSQNDQGQKGSQQPGKGDSTGQKGNQEQGNKGNPSGSSKSMEQNQSSEKQGQDQNQQNKGQSGNNQNKNQNQKGNQSGEQKGDQAGGQKGGQKGGQGSSEGKGQSQKSNSQAAGSSKGSNSSDPQGSSATTGGTAPGDSESGGAGSSPALPNADEANLEYGKEAANLVLKRIKDELKREEVDPELLKELGWSKEEMKQFSERLQKQLQMQDNNQQSPESLARKRQFEEMLKSLKPAPRAARRNRNSTREQTSDSLGPRRLPVPEEYREAYEAFTRGLANQKPADK</sequence>
<dbReference type="AlphaFoldDB" id="A0A517PMY9"/>
<feature type="compositionally biased region" description="Low complexity" evidence="1">
    <location>
        <begin position="561"/>
        <end position="592"/>
    </location>
</feature>
<gene>
    <name evidence="3" type="ORF">HG66A1_25350</name>
</gene>
<feature type="compositionally biased region" description="Basic and acidic residues" evidence="1">
    <location>
        <begin position="593"/>
        <end position="604"/>
    </location>
</feature>
<feature type="compositionally biased region" description="Polar residues" evidence="1">
    <location>
        <begin position="839"/>
        <end position="860"/>
    </location>
</feature>
<feature type="region of interest" description="Disordered" evidence="1">
    <location>
        <begin position="1130"/>
        <end position="1193"/>
    </location>
</feature>
<feature type="transmembrane region" description="Helical" evidence="2">
    <location>
        <begin position="169"/>
        <end position="186"/>
    </location>
</feature>
<feature type="compositionally biased region" description="Low complexity" evidence="1">
    <location>
        <begin position="1029"/>
        <end position="1061"/>
    </location>
</feature>
<protein>
    <submittedName>
        <fullName evidence="3">Uncharacterized protein</fullName>
    </submittedName>
</protein>
<keyword evidence="2" id="KW-0812">Transmembrane</keyword>
<organism evidence="3 4">
    <name type="scientific">Gimesia chilikensis</name>
    <dbReference type="NCBI Taxonomy" id="2605989"/>
    <lineage>
        <taxon>Bacteria</taxon>
        <taxon>Pseudomonadati</taxon>
        <taxon>Planctomycetota</taxon>
        <taxon>Planctomycetia</taxon>
        <taxon>Planctomycetales</taxon>
        <taxon>Planctomycetaceae</taxon>
        <taxon>Gimesia</taxon>
    </lineage>
</organism>
<keyword evidence="2" id="KW-1133">Transmembrane helix</keyword>
<feature type="compositionally biased region" description="Basic and acidic residues" evidence="1">
    <location>
        <begin position="667"/>
        <end position="712"/>
    </location>
</feature>
<feature type="compositionally biased region" description="Low complexity" evidence="1">
    <location>
        <begin position="715"/>
        <end position="736"/>
    </location>
</feature>
<evidence type="ECO:0000256" key="2">
    <source>
        <dbReference type="SAM" id="Phobius"/>
    </source>
</evidence>
<reference evidence="3 4" key="1">
    <citation type="submission" date="2019-02" db="EMBL/GenBank/DDBJ databases">
        <title>Deep-cultivation of Planctomycetes and their phenomic and genomic characterization uncovers novel biology.</title>
        <authorList>
            <person name="Wiegand S."/>
            <person name="Jogler M."/>
            <person name="Boedeker C."/>
            <person name="Pinto D."/>
            <person name="Vollmers J."/>
            <person name="Rivas-Marin E."/>
            <person name="Kohn T."/>
            <person name="Peeters S.H."/>
            <person name="Heuer A."/>
            <person name="Rast P."/>
            <person name="Oberbeckmann S."/>
            <person name="Bunk B."/>
            <person name="Jeske O."/>
            <person name="Meyerdierks A."/>
            <person name="Storesund J.E."/>
            <person name="Kallscheuer N."/>
            <person name="Luecker S."/>
            <person name="Lage O.M."/>
            <person name="Pohl T."/>
            <person name="Merkel B.J."/>
            <person name="Hornburger P."/>
            <person name="Mueller R.-W."/>
            <person name="Bruemmer F."/>
            <person name="Labrenz M."/>
            <person name="Spormann A.M."/>
            <person name="Op den Camp H."/>
            <person name="Overmann J."/>
            <person name="Amann R."/>
            <person name="Jetten M.S.M."/>
            <person name="Mascher T."/>
            <person name="Medema M.H."/>
            <person name="Devos D.P."/>
            <person name="Kaster A.-K."/>
            <person name="Ovreas L."/>
            <person name="Rohde M."/>
            <person name="Galperin M.Y."/>
            <person name="Jogler C."/>
        </authorList>
    </citation>
    <scope>NUCLEOTIDE SEQUENCE [LARGE SCALE GENOMIC DNA]</scope>
    <source>
        <strain evidence="3 4">HG66A1</strain>
    </source>
</reference>
<feature type="compositionally biased region" description="Basic and acidic residues" evidence="1">
    <location>
        <begin position="615"/>
        <end position="632"/>
    </location>
</feature>
<feature type="compositionally biased region" description="Low complexity" evidence="1">
    <location>
        <begin position="933"/>
        <end position="1007"/>
    </location>
</feature>
<evidence type="ECO:0000256" key="1">
    <source>
        <dbReference type="SAM" id="MobiDB-lite"/>
    </source>
</evidence>
<evidence type="ECO:0000313" key="3">
    <source>
        <dbReference type="EMBL" id="QDT20746.1"/>
    </source>
</evidence>
<feature type="compositionally biased region" description="Basic and acidic residues" evidence="1">
    <location>
        <begin position="861"/>
        <end position="871"/>
    </location>
</feature>
<feature type="compositionally biased region" description="Basic and acidic residues" evidence="1">
    <location>
        <begin position="775"/>
        <end position="838"/>
    </location>
</feature>
<proteinExistence type="predicted"/>